<dbReference type="PROSITE" id="PS51186">
    <property type="entry name" value="GNAT"/>
    <property type="match status" value="1"/>
</dbReference>
<dbReference type="Proteomes" id="UP000289691">
    <property type="component" value="Unassembled WGS sequence"/>
</dbReference>
<dbReference type="Gene3D" id="3.40.630.30">
    <property type="match status" value="1"/>
</dbReference>
<dbReference type="PANTHER" id="PTHR13947">
    <property type="entry name" value="GNAT FAMILY N-ACETYLTRANSFERASE"/>
    <property type="match status" value="1"/>
</dbReference>
<dbReference type="SUPFAM" id="SSF55729">
    <property type="entry name" value="Acyl-CoA N-acyltransferases (Nat)"/>
    <property type="match status" value="1"/>
</dbReference>
<feature type="domain" description="N-acetyltransferase" evidence="3">
    <location>
        <begin position="32"/>
        <end position="98"/>
    </location>
</feature>
<organism evidence="4 5">
    <name type="scientific">Halorientalis pallida</name>
    <dbReference type="NCBI Taxonomy" id="2479928"/>
    <lineage>
        <taxon>Archaea</taxon>
        <taxon>Methanobacteriati</taxon>
        <taxon>Methanobacteriota</taxon>
        <taxon>Stenosarchaea group</taxon>
        <taxon>Halobacteria</taxon>
        <taxon>Halobacteriales</taxon>
        <taxon>Haloarculaceae</taxon>
        <taxon>Halorientalis</taxon>
    </lineage>
</organism>
<evidence type="ECO:0000256" key="1">
    <source>
        <dbReference type="ARBA" id="ARBA00022679"/>
    </source>
</evidence>
<dbReference type="CDD" id="cd04301">
    <property type="entry name" value="NAT_SF"/>
    <property type="match status" value="1"/>
</dbReference>
<evidence type="ECO:0000313" key="5">
    <source>
        <dbReference type="Proteomes" id="UP000289691"/>
    </source>
</evidence>
<sequence length="126" mass="13846">MRSAPSTSGTSTSSSRYATRRVCSPGCASTPHQRQGYGQRLLAELTRRARELGYRDLLLDTDPDQTAPQAFYQANGFQRTGTVDVEGFDDLTLVLYRTRLDSSAARVVLSRLPRSKATGGSGSWWV</sequence>
<feature type="region of interest" description="Disordered" evidence="2">
    <location>
        <begin position="1"/>
        <end position="35"/>
    </location>
</feature>
<dbReference type="InterPro" id="IPR050769">
    <property type="entry name" value="NAT_camello-type"/>
</dbReference>
<dbReference type="GO" id="GO:0008080">
    <property type="term" value="F:N-acetyltransferase activity"/>
    <property type="evidence" value="ECO:0007669"/>
    <property type="project" value="InterPro"/>
</dbReference>
<gene>
    <name evidence="4" type="ORF">EAF64_07040</name>
</gene>
<comment type="caution">
    <text evidence="4">The sequence shown here is derived from an EMBL/GenBank/DDBJ whole genome shotgun (WGS) entry which is preliminary data.</text>
</comment>
<protein>
    <submittedName>
        <fullName evidence="4">GNAT family N-acetyltransferase</fullName>
    </submittedName>
</protein>
<name>A0A498KXG1_9EURY</name>
<dbReference type="InterPro" id="IPR016181">
    <property type="entry name" value="Acyl_CoA_acyltransferase"/>
</dbReference>
<dbReference type="EMBL" id="RDFA01000002">
    <property type="protein sequence ID" value="RXK50310.1"/>
    <property type="molecule type" value="Genomic_DNA"/>
</dbReference>
<reference evidence="4 5" key="1">
    <citation type="submission" date="2019-01" db="EMBL/GenBank/DDBJ databases">
        <title>Halorientalis sp. F13-25 a new haloarchaeum isolated from hypersaline water.</title>
        <authorList>
            <person name="Ana D.-V."/>
            <person name="Cristina S.-P."/>
            <person name="Antonio V."/>
        </authorList>
    </citation>
    <scope>NUCLEOTIDE SEQUENCE [LARGE SCALE GENOMIC DNA]</scope>
    <source>
        <strain evidence="4 5">F13-25</strain>
    </source>
</reference>
<dbReference type="AlphaFoldDB" id="A0A498KXG1"/>
<dbReference type="InterPro" id="IPR000182">
    <property type="entry name" value="GNAT_dom"/>
</dbReference>
<feature type="compositionally biased region" description="Low complexity" evidence="2">
    <location>
        <begin position="1"/>
        <end position="21"/>
    </location>
</feature>
<evidence type="ECO:0000256" key="2">
    <source>
        <dbReference type="SAM" id="MobiDB-lite"/>
    </source>
</evidence>
<accession>A0A498KXG1</accession>
<evidence type="ECO:0000259" key="3">
    <source>
        <dbReference type="PROSITE" id="PS51186"/>
    </source>
</evidence>
<keyword evidence="5" id="KW-1185">Reference proteome</keyword>
<dbReference type="PANTHER" id="PTHR13947:SF37">
    <property type="entry name" value="LD18367P"/>
    <property type="match status" value="1"/>
</dbReference>
<proteinExistence type="predicted"/>
<evidence type="ECO:0000313" key="4">
    <source>
        <dbReference type="EMBL" id="RXK50310.1"/>
    </source>
</evidence>
<dbReference type="Pfam" id="PF00583">
    <property type="entry name" value="Acetyltransf_1"/>
    <property type="match status" value="1"/>
</dbReference>
<keyword evidence="1 4" id="KW-0808">Transferase</keyword>